<dbReference type="RefSeq" id="WP_275710549.1">
    <property type="nucleotide sequence ID" value="NZ_JANCMW010000143.1"/>
</dbReference>
<keyword evidence="6" id="KW-0963">Cytoplasm</keyword>
<dbReference type="Proteomes" id="UP001143391">
    <property type="component" value="Unassembled WGS sequence"/>
</dbReference>
<evidence type="ECO:0000256" key="2">
    <source>
        <dbReference type="ARBA" id="ARBA00004496"/>
    </source>
</evidence>
<protein>
    <recommendedName>
        <fullName evidence="5">adenine phosphoribosyltransferase</fullName>
        <ecNumber evidence="5">2.4.2.7</ecNumber>
    </recommendedName>
</protein>
<dbReference type="GO" id="GO:0003999">
    <property type="term" value="F:adenine phosphoribosyltransferase activity"/>
    <property type="evidence" value="ECO:0007669"/>
    <property type="project" value="UniProtKB-EC"/>
</dbReference>
<comment type="catalytic activity">
    <reaction evidence="1">
        <text>AMP + diphosphate = 5-phospho-alpha-D-ribose 1-diphosphate + adenine</text>
        <dbReference type="Rhea" id="RHEA:16609"/>
        <dbReference type="ChEBI" id="CHEBI:16708"/>
        <dbReference type="ChEBI" id="CHEBI:33019"/>
        <dbReference type="ChEBI" id="CHEBI:58017"/>
        <dbReference type="ChEBI" id="CHEBI:456215"/>
        <dbReference type="EC" id="2.4.2.7"/>
    </reaction>
</comment>
<feature type="domain" description="Phosphoribosyltransferase" evidence="10">
    <location>
        <begin position="1"/>
        <end position="88"/>
    </location>
</feature>
<evidence type="ECO:0000256" key="7">
    <source>
        <dbReference type="ARBA" id="ARBA00022676"/>
    </source>
</evidence>
<dbReference type="Gene3D" id="3.40.50.2020">
    <property type="match status" value="1"/>
</dbReference>
<dbReference type="NCBIfam" id="NF002636">
    <property type="entry name" value="PRK02304.1-5"/>
    <property type="match status" value="1"/>
</dbReference>
<evidence type="ECO:0000256" key="4">
    <source>
        <dbReference type="ARBA" id="ARBA00008391"/>
    </source>
</evidence>
<dbReference type="InterPro" id="IPR029057">
    <property type="entry name" value="PRTase-like"/>
</dbReference>
<evidence type="ECO:0000259" key="10">
    <source>
        <dbReference type="Pfam" id="PF00156"/>
    </source>
</evidence>
<keyword evidence="9" id="KW-0660">Purine salvage</keyword>
<dbReference type="PANTHER" id="PTHR32315">
    <property type="entry name" value="ADENINE PHOSPHORIBOSYLTRANSFERASE"/>
    <property type="match status" value="1"/>
</dbReference>
<evidence type="ECO:0000256" key="3">
    <source>
        <dbReference type="ARBA" id="ARBA00004659"/>
    </source>
</evidence>
<gene>
    <name evidence="11" type="ORF">NLU14_21795</name>
</gene>
<dbReference type="SUPFAM" id="SSF53271">
    <property type="entry name" value="PRTase-like"/>
    <property type="match status" value="1"/>
</dbReference>
<dbReference type="InterPro" id="IPR050054">
    <property type="entry name" value="UPRTase/APRTase"/>
</dbReference>
<keyword evidence="12" id="KW-1185">Reference proteome</keyword>
<evidence type="ECO:0000256" key="8">
    <source>
        <dbReference type="ARBA" id="ARBA00022679"/>
    </source>
</evidence>
<comment type="similarity">
    <text evidence="4">Belongs to the purine/pyrimidine phosphoribosyltransferase family.</text>
</comment>
<reference evidence="11" key="1">
    <citation type="submission" date="2022-07" db="EMBL/GenBank/DDBJ databases">
        <title>Marinobacter iranensis a new bacterium isolate from a hipersaline lake in Iran.</title>
        <authorList>
            <person name="Mohammad A.M.A."/>
            <person name="Cristina S.-P."/>
            <person name="Antonio V."/>
        </authorList>
    </citation>
    <scope>NUCLEOTIDE SEQUENCE</scope>
    <source>
        <strain evidence="11">71-i</strain>
    </source>
</reference>
<evidence type="ECO:0000256" key="6">
    <source>
        <dbReference type="ARBA" id="ARBA00022490"/>
    </source>
</evidence>
<dbReference type="InterPro" id="IPR000836">
    <property type="entry name" value="PRTase_dom"/>
</dbReference>
<evidence type="ECO:0000313" key="12">
    <source>
        <dbReference type="Proteomes" id="UP001143391"/>
    </source>
</evidence>
<dbReference type="PANTHER" id="PTHR32315:SF3">
    <property type="entry name" value="ADENINE PHOSPHORIBOSYLTRANSFERASE"/>
    <property type="match status" value="1"/>
</dbReference>
<evidence type="ECO:0000256" key="9">
    <source>
        <dbReference type="ARBA" id="ARBA00022726"/>
    </source>
</evidence>
<evidence type="ECO:0000313" key="11">
    <source>
        <dbReference type="EMBL" id="MDF0752861.1"/>
    </source>
</evidence>
<evidence type="ECO:0000256" key="5">
    <source>
        <dbReference type="ARBA" id="ARBA00011893"/>
    </source>
</evidence>
<accession>A0ABT5YH35</accession>
<feature type="non-terminal residue" evidence="11">
    <location>
        <position position="1"/>
    </location>
</feature>
<sequence>IAGIEARGFILGGAIAHQLSAGFVPIRKKGKLPHETVRVAYSLEYGLDEMEMHKDGVAPGEKVILVDDLIATGGTAEAAVKLLRQIGADI</sequence>
<feature type="non-terminal residue" evidence="11">
    <location>
        <position position="90"/>
    </location>
</feature>
<dbReference type="EMBL" id="JANCMW010000143">
    <property type="protein sequence ID" value="MDF0752861.1"/>
    <property type="molecule type" value="Genomic_DNA"/>
</dbReference>
<name>A0ABT5YH35_9GAMM</name>
<dbReference type="CDD" id="cd06223">
    <property type="entry name" value="PRTases_typeI"/>
    <property type="match status" value="1"/>
</dbReference>
<dbReference type="EC" id="2.4.2.7" evidence="5"/>
<comment type="subcellular location">
    <subcellularLocation>
        <location evidence="2">Cytoplasm</location>
    </subcellularLocation>
</comment>
<comment type="pathway">
    <text evidence="3">Purine metabolism; AMP biosynthesis via salvage pathway; AMP from adenine: step 1/1.</text>
</comment>
<organism evidence="11 12">
    <name type="scientific">Marinobacter iranensis</name>
    <dbReference type="NCBI Taxonomy" id="2962607"/>
    <lineage>
        <taxon>Bacteria</taxon>
        <taxon>Pseudomonadati</taxon>
        <taxon>Pseudomonadota</taxon>
        <taxon>Gammaproteobacteria</taxon>
        <taxon>Pseudomonadales</taxon>
        <taxon>Marinobacteraceae</taxon>
        <taxon>Marinobacter</taxon>
    </lineage>
</organism>
<proteinExistence type="inferred from homology"/>
<evidence type="ECO:0000256" key="1">
    <source>
        <dbReference type="ARBA" id="ARBA00000868"/>
    </source>
</evidence>
<keyword evidence="8 11" id="KW-0808">Transferase</keyword>
<comment type="caution">
    <text evidence="11">The sequence shown here is derived from an EMBL/GenBank/DDBJ whole genome shotgun (WGS) entry which is preliminary data.</text>
</comment>
<keyword evidence="7 11" id="KW-0328">Glycosyltransferase</keyword>
<dbReference type="Pfam" id="PF00156">
    <property type="entry name" value="Pribosyltran"/>
    <property type="match status" value="1"/>
</dbReference>